<evidence type="ECO:0000256" key="3">
    <source>
        <dbReference type="ARBA" id="ARBA00022833"/>
    </source>
</evidence>
<keyword evidence="3" id="KW-0862">Zinc</keyword>
<feature type="domain" description="MULE transposase" evidence="5">
    <location>
        <begin position="187"/>
        <end position="267"/>
    </location>
</feature>
<sequence length="283" mass="32275">MAAFIKSERNKDKLVFEGFIYLKSRNGEAGKRYWRCENWHSSKCPGTATTDKNNIVTIGKQHTPGPSPTRIELARIKNNITQSAITSTLTPRAVVNRQLAGISDQAKVHLPKLKNLEKTVGRKRYADGQQVPIPHLLSEINIPEQLRLTKTDLQENFIMADTGHNDPNRIIILGSRTDINRLAKCEVWLCDGTFYSCPDLFYQLWVIHGRFRQSVVLPFVYALLPSKTRESYQRALNLILNKIDEINPGARPNVAVIDFEKSRRISIEDCSSNIFYSWLLLPL</sequence>
<evidence type="ECO:0000256" key="2">
    <source>
        <dbReference type="ARBA" id="ARBA00022771"/>
    </source>
</evidence>
<evidence type="ECO:0000259" key="5">
    <source>
        <dbReference type="Pfam" id="PF10551"/>
    </source>
</evidence>
<evidence type="ECO:0000313" key="7">
    <source>
        <dbReference type="Proteomes" id="UP000605970"/>
    </source>
</evidence>
<dbReference type="Proteomes" id="UP000605970">
    <property type="component" value="Unassembled WGS sequence"/>
</dbReference>
<organism evidence="6 7">
    <name type="scientific">Meloidogyne graminicola</name>
    <dbReference type="NCBI Taxonomy" id="189291"/>
    <lineage>
        <taxon>Eukaryota</taxon>
        <taxon>Metazoa</taxon>
        <taxon>Ecdysozoa</taxon>
        <taxon>Nematoda</taxon>
        <taxon>Chromadorea</taxon>
        <taxon>Rhabditida</taxon>
        <taxon>Tylenchina</taxon>
        <taxon>Tylenchomorpha</taxon>
        <taxon>Tylenchoidea</taxon>
        <taxon>Meloidogynidae</taxon>
        <taxon>Meloidogyninae</taxon>
        <taxon>Meloidogyne</taxon>
    </lineage>
</organism>
<evidence type="ECO:0000259" key="4">
    <source>
        <dbReference type="Pfam" id="PF04500"/>
    </source>
</evidence>
<dbReference type="OrthoDB" id="5844348at2759"/>
<keyword evidence="7" id="KW-1185">Reference proteome</keyword>
<accession>A0A8S9ZNG6</accession>
<dbReference type="Pfam" id="PF10551">
    <property type="entry name" value="MULE"/>
    <property type="match status" value="1"/>
</dbReference>
<dbReference type="InterPro" id="IPR018289">
    <property type="entry name" value="MULE_transposase_dom"/>
</dbReference>
<proteinExistence type="predicted"/>
<protein>
    <recommendedName>
        <fullName evidence="8">FLYWCH-type domain-containing protein</fullName>
    </recommendedName>
</protein>
<keyword evidence="2" id="KW-0863">Zinc-finger</keyword>
<evidence type="ECO:0000256" key="1">
    <source>
        <dbReference type="ARBA" id="ARBA00022723"/>
    </source>
</evidence>
<reference evidence="6" key="1">
    <citation type="journal article" date="2020" name="Ecol. Evol.">
        <title>Genome structure and content of the rice root-knot nematode (Meloidogyne graminicola).</title>
        <authorList>
            <person name="Phan N.T."/>
            <person name="Danchin E.G.J."/>
            <person name="Klopp C."/>
            <person name="Perfus-Barbeoch L."/>
            <person name="Kozlowski D.K."/>
            <person name="Koutsovoulos G.D."/>
            <person name="Lopez-Roques C."/>
            <person name="Bouchez O."/>
            <person name="Zahm M."/>
            <person name="Besnard G."/>
            <person name="Bellafiore S."/>
        </authorList>
    </citation>
    <scope>NUCLEOTIDE SEQUENCE</scope>
    <source>
        <strain evidence="6">VN-18</strain>
    </source>
</reference>
<dbReference type="InterPro" id="IPR007588">
    <property type="entry name" value="Znf_FLYWCH"/>
</dbReference>
<dbReference type="AlphaFoldDB" id="A0A8S9ZNG6"/>
<dbReference type="EMBL" id="JABEBT010000048">
    <property type="protein sequence ID" value="KAF7634969.1"/>
    <property type="molecule type" value="Genomic_DNA"/>
</dbReference>
<dbReference type="Pfam" id="PF04500">
    <property type="entry name" value="FLYWCH"/>
    <property type="match status" value="1"/>
</dbReference>
<keyword evidence="1" id="KW-0479">Metal-binding</keyword>
<evidence type="ECO:0000313" key="6">
    <source>
        <dbReference type="EMBL" id="KAF7634969.1"/>
    </source>
</evidence>
<feature type="domain" description="FLYWCH-type" evidence="4">
    <location>
        <begin position="4"/>
        <end position="63"/>
    </location>
</feature>
<dbReference type="GO" id="GO:0008270">
    <property type="term" value="F:zinc ion binding"/>
    <property type="evidence" value="ECO:0007669"/>
    <property type="project" value="UniProtKB-KW"/>
</dbReference>
<dbReference type="Gene3D" id="2.20.25.240">
    <property type="match status" value="1"/>
</dbReference>
<evidence type="ECO:0008006" key="8">
    <source>
        <dbReference type="Google" id="ProtNLM"/>
    </source>
</evidence>
<name>A0A8S9ZNG6_9BILA</name>
<gene>
    <name evidence="6" type="ORF">Mgra_00005568</name>
</gene>
<comment type="caution">
    <text evidence="6">The sequence shown here is derived from an EMBL/GenBank/DDBJ whole genome shotgun (WGS) entry which is preliminary data.</text>
</comment>